<dbReference type="Gene3D" id="3.30.565.10">
    <property type="entry name" value="Histidine kinase-like ATPase, C-terminal domain"/>
    <property type="match status" value="1"/>
</dbReference>
<dbReference type="Gene3D" id="1.10.287.130">
    <property type="match status" value="1"/>
</dbReference>
<dbReference type="Pfam" id="PF00672">
    <property type="entry name" value="HAMP"/>
    <property type="match status" value="1"/>
</dbReference>
<keyword evidence="8 10" id="KW-1133">Transmembrane helix</keyword>
<evidence type="ECO:0000259" key="11">
    <source>
        <dbReference type="PROSITE" id="PS50109"/>
    </source>
</evidence>
<evidence type="ECO:0000256" key="2">
    <source>
        <dbReference type="ARBA" id="ARBA00004236"/>
    </source>
</evidence>
<dbReference type="InterPro" id="IPR005467">
    <property type="entry name" value="His_kinase_dom"/>
</dbReference>
<evidence type="ECO:0000256" key="1">
    <source>
        <dbReference type="ARBA" id="ARBA00000085"/>
    </source>
</evidence>
<keyword evidence="6 10" id="KW-0812">Transmembrane</keyword>
<protein>
    <recommendedName>
        <fullName evidence="3">histidine kinase</fullName>
        <ecNumber evidence="3">2.7.13.3</ecNumber>
    </recommendedName>
</protein>
<dbReference type="PANTHER" id="PTHR43047:SF72">
    <property type="entry name" value="OSMOSENSING HISTIDINE PROTEIN KINASE SLN1"/>
    <property type="match status" value="1"/>
</dbReference>
<evidence type="ECO:0000256" key="4">
    <source>
        <dbReference type="ARBA" id="ARBA00022553"/>
    </source>
</evidence>
<evidence type="ECO:0000256" key="10">
    <source>
        <dbReference type="SAM" id="Phobius"/>
    </source>
</evidence>
<dbReference type="InterPro" id="IPR036097">
    <property type="entry name" value="HisK_dim/P_sf"/>
</dbReference>
<feature type="domain" description="Histidine kinase" evidence="11">
    <location>
        <begin position="164"/>
        <end position="380"/>
    </location>
</feature>
<dbReference type="CDD" id="cd00082">
    <property type="entry name" value="HisKA"/>
    <property type="match status" value="1"/>
</dbReference>
<keyword evidence="4" id="KW-0597">Phosphoprotein</keyword>
<dbReference type="InterPro" id="IPR036890">
    <property type="entry name" value="HATPase_C_sf"/>
</dbReference>
<dbReference type="Pfam" id="PF00512">
    <property type="entry name" value="HisKA"/>
    <property type="match status" value="1"/>
</dbReference>
<dbReference type="RefSeq" id="WP_127953522.1">
    <property type="nucleotide sequence ID" value="NZ_RKLO01000003.1"/>
</dbReference>
<evidence type="ECO:0000256" key="9">
    <source>
        <dbReference type="ARBA" id="ARBA00023012"/>
    </source>
</evidence>
<organism evidence="13 14">
    <name type="scientific">Rhodococcus xishaensis</name>
    <dbReference type="NCBI Taxonomy" id="2487364"/>
    <lineage>
        <taxon>Bacteria</taxon>
        <taxon>Bacillati</taxon>
        <taxon>Actinomycetota</taxon>
        <taxon>Actinomycetes</taxon>
        <taxon>Mycobacteriales</taxon>
        <taxon>Nocardiaceae</taxon>
        <taxon>Rhodococcus</taxon>
    </lineage>
</organism>
<dbReference type="SMART" id="SM00304">
    <property type="entry name" value="HAMP"/>
    <property type="match status" value="1"/>
</dbReference>
<feature type="domain" description="HAMP" evidence="12">
    <location>
        <begin position="103"/>
        <end position="156"/>
    </location>
</feature>
<evidence type="ECO:0000256" key="5">
    <source>
        <dbReference type="ARBA" id="ARBA00022679"/>
    </source>
</evidence>
<dbReference type="SMART" id="SM00387">
    <property type="entry name" value="HATPase_c"/>
    <property type="match status" value="1"/>
</dbReference>
<dbReference type="CDD" id="cd06225">
    <property type="entry name" value="HAMP"/>
    <property type="match status" value="1"/>
</dbReference>
<dbReference type="SUPFAM" id="SSF47384">
    <property type="entry name" value="Homodimeric domain of signal transducing histidine kinase"/>
    <property type="match status" value="1"/>
</dbReference>
<dbReference type="GO" id="GO:0005886">
    <property type="term" value="C:plasma membrane"/>
    <property type="evidence" value="ECO:0007669"/>
    <property type="project" value="UniProtKB-SubCell"/>
</dbReference>
<dbReference type="GO" id="GO:0009927">
    <property type="term" value="F:histidine phosphotransfer kinase activity"/>
    <property type="evidence" value="ECO:0007669"/>
    <property type="project" value="TreeGrafter"/>
</dbReference>
<evidence type="ECO:0000259" key="12">
    <source>
        <dbReference type="PROSITE" id="PS50885"/>
    </source>
</evidence>
<dbReference type="Proteomes" id="UP000283479">
    <property type="component" value="Unassembled WGS sequence"/>
</dbReference>
<evidence type="ECO:0000256" key="6">
    <source>
        <dbReference type="ARBA" id="ARBA00022692"/>
    </source>
</evidence>
<evidence type="ECO:0000256" key="7">
    <source>
        <dbReference type="ARBA" id="ARBA00022777"/>
    </source>
</evidence>
<keyword evidence="7" id="KW-0418">Kinase</keyword>
<name>A0A3S3E0A3_9NOCA</name>
<comment type="catalytic activity">
    <reaction evidence="1">
        <text>ATP + protein L-histidine = ADP + protein N-phospho-L-histidine.</text>
        <dbReference type="EC" id="2.7.13.3"/>
    </reaction>
</comment>
<dbReference type="GO" id="GO:0000155">
    <property type="term" value="F:phosphorelay sensor kinase activity"/>
    <property type="evidence" value="ECO:0007669"/>
    <property type="project" value="InterPro"/>
</dbReference>
<evidence type="ECO:0000256" key="8">
    <source>
        <dbReference type="ARBA" id="ARBA00022989"/>
    </source>
</evidence>
<dbReference type="PROSITE" id="PS50885">
    <property type="entry name" value="HAMP"/>
    <property type="match status" value="1"/>
</dbReference>
<gene>
    <name evidence="13" type="ORF">EGT50_09735</name>
</gene>
<dbReference type="SUPFAM" id="SSF158472">
    <property type="entry name" value="HAMP domain-like"/>
    <property type="match status" value="1"/>
</dbReference>
<dbReference type="OrthoDB" id="9757990at2"/>
<dbReference type="InterPro" id="IPR003661">
    <property type="entry name" value="HisK_dim/P_dom"/>
</dbReference>
<dbReference type="InterPro" id="IPR004358">
    <property type="entry name" value="Sig_transdc_His_kin-like_C"/>
</dbReference>
<keyword evidence="9" id="KW-0902">Two-component regulatory system</keyword>
<evidence type="ECO:0000313" key="14">
    <source>
        <dbReference type="Proteomes" id="UP000283479"/>
    </source>
</evidence>
<sequence length="383" mass="40851">MKAPHSARSLTSRRVSGGPGIGLRLLLAQSMVVVAGGATSWLVAGLVGPSLFREHLERTGLPDTSNEQFHAEQAYRSATAISLAVAIGAAVLVVLVVTWYFSRRVQHSVTEVSSAATAVADGRYGIRVSPPHLGEDFSALAHAFNRMAARLESAESTRRQLLADLAHEIRTPVSVLEAYMEAVEDGIETLDADTMTMLRAQIHRLARFSDDVSALSHAEGGLKSIEPAWVAPEAVISTAITAAADRYAAKEVALTSHVPANVPRLWADPVRLGQVLGNLLDNALRHTARGGRVSVTAQQKHHELTIAVTDNGDGISAEHLPYLFERFYRVDAARDREHGGAGIGLAIAKALVEAQQGHITASSQGRGLGSTFTITFPLHPDQG</sequence>
<feature type="transmembrane region" description="Helical" evidence="10">
    <location>
        <begin position="80"/>
        <end position="101"/>
    </location>
</feature>
<dbReference type="PANTHER" id="PTHR43047">
    <property type="entry name" value="TWO-COMPONENT HISTIDINE PROTEIN KINASE"/>
    <property type="match status" value="1"/>
</dbReference>
<dbReference type="PRINTS" id="PR00344">
    <property type="entry name" value="BCTRLSENSOR"/>
</dbReference>
<dbReference type="AlphaFoldDB" id="A0A3S3E0A3"/>
<comment type="subcellular location">
    <subcellularLocation>
        <location evidence="2">Cell membrane</location>
    </subcellularLocation>
</comment>
<dbReference type="EC" id="2.7.13.3" evidence="3"/>
<feature type="transmembrane region" description="Helical" evidence="10">
    <location>
        <begin position="21"/>
        <end position="44"/>
    </location>
</feature>
<dbReference type="InterPro" id="IPR003594">
    <property type="entry name" value="HATPase_dom"/>
</dbReference>
<dbReference type="Pfam" id="PF02518">
    <property type="entry name" value="HATPase_c"/>
    <property type="match status" value="1"/>
</dbReference>
<proteinExistence type="predicted"/>
<dbReference type="CDD" id="cd00075">
    <property type="entry name" value="HATPase"/>
    <property type="match status" value="1"/>
</dbReference>
<evidence type="ECO:0000256" key="3">
    <source>
        <dbReference type="ARBA" id="ARBA00012438"/>
    </source>
</evidence>
<dbReference type="EMBL" id="RKLO01000003">
    <property type="protein sequence ID" value="RVW02984.1"/>
    <property type="molecule type" value="Genomic_DNA"/>
</dbReference>
<evidence type="ECO:0000313" key="13">
    <source>
        <dbReference type="EMBL" id="RVW02984.1"/>
    </source>
</evidence>
<comment type="caution">
    <text evidence="13">The sequence shown here is derived from an EMBL/GenBank/DDBJ whole genome shotgun (WGS) entry which is preliminary data.</text>
</comment>
<keyword evidence="10" id="KW-0472">Membrane</keyword>
<dbReference type="InterPro" id="IPR003660">
    <property type="entry name" value="HAMP_dom"/>
</dbReference>
<accession>A0A3S3E0A3</accession>
<reference evidence="13 14" key="1">
    <citation type="submission" date="2018-11" db="EMBL/GenBank/DDBJ databases">
        <title>Rhodococcus spongicola sp. nov. and Rhodococcus xishaensis sp. nov. from marine sponges.</title>
        <authorList>
            <person name="Li L."/>
            <person name="Lin H.W."/>
        </authorList>
    </citation>
    <scope>NUCLEOTIDE SEQUENCE [LARGE SCALE GENOMIC DNA]</scope>
    <source>
        <strain evidence="13 14">LHW51113</strain>
    </source>
</reference>
<keyword evidence="5" id="KW-0808">Transferase</keyword>
<dbReference type="SMART" id="SM00388">
    <property type="entry name" value="HisKA"/>
    <property type="match status" value="1"/>
</dbReference>
<dbReference type="FunFam" id="3.30.565.10:FF:000006">
    <property type="entry name" value="Sensor histidine kinase WalK"/>
    <property type="match status" value="1"/>
</dbReference>
<dbReference type="PROSITE" id="PS50109">
    <property type="entry name" value="HIS_KIN"/>
    <property type="match status" value="1"/>
</dbReference>
<keyword evidence="14" id="KW-1185">Reference proteome</keyword>
<dbReference type="Gene3D" id="6.10.340.10">
    <property type="match status" value="1"/>
</dbReference>
<dbReference type="SUPFAM" id="SSF55874">
    <property type="entry name" value="ATPase domain of HSP90 chaperone/DNA topoisomerase II/histidine kinase"/>
    <property type="match status" value="1"/>
</dbReference>